<keyword evidence="6" id="KW-0443">Lipid metabolism</keyword>
<feature type="transmembrane region" description="Helical" evidence="10">
    <location>
        <begin position="86"/>
        <end position="108"/>
    </location>
</feature>
<evidence type="ECO:0000313" key="11">
    <source>
        <dbReference type="EMBL" id="VAW52081.1"/>
    </source>
</evidence>
<dbReference type="PANTHER" id="PTHR30309:SF0">
    <property type="entry name" value="GLYCEROL-3-PHOSPHATE ACYLTRANSFERASE-RELATED"/>
    <property type="match status" value="1"/>
</dbReference>
<dbReference type="NCBIfam" id="TIGR00023">
    <property type="entry name" value="glycerol-3-phosphate 1-O-acyltransferase PlsY"/>
    <property type="match status" value="1"/>
</dbReference>
<reference evidence="11" key="1">
    <citation type="submission" date="2018-06" db="EMBL/GenBank/DDBJ databases">
        <authorList>
            <person name="Zhirakovskaya E."/>
        </authorList>
    </citation>
    <scope>NUCLEOTIDE SEQUENCE</scope>
</reference>
<dbReference type="PANTHER" id="PTHR30309">
    <property type="entry name" value="INNER MEMBRANE PROTEIN YGIH"/>
    <property type="match status" value="1"/>
</dbReference>
<keyword evidence="2" id="KW-0444">Lipid biosynthesis</keyword>
<feature type="transmembrane region" description="Helical" evidence="10">
    <location>
        <begin position="6"/>
        <end position="31"/>
    </location>
</feature>
<protein>
    <submittedName>
        <fullName evidence="11">Acyl-phosphate:glycerol-3-phosphate O-acyltransferase PlsY</fullName>
    </submittedName>
</protein>
<organism evidence="11">
    <name type="scientific">hydrothermal vent metagenome</name>
    <dbReference type="NCBI Taxonomy" id="652676"/>
    <lineage>
        <taxon>unclassified sequences</taxon>
        <taxon>metagenomes</taxon>
        <taxon>ecological metagenomes</taxon>
    </lineage>
</organism>
<evidence type="ECO:0000256" key="4">
    <source>
        <dbReference type="ARBA" id="ARBA00022692"/>
    </source>
</evidence>
<keyword evidence="4 10" id="KW-0812">Transmembrane</keyword>
<keyword evidence="9" id="KW-1208">Phospholipid metabolism</keyword>
<proteinExistence type="inferred from homology"/>
<keyword evidence="5 10" id="KW-1133">Transmembrane helix</keyword>
<evidence type="ECO:0000256" key="5">
    <source>
        <dbReference type="ARBA" id="ARBA00022989"/>
    </source>
</evidence>
<dbReference type="SMART" id="SM01207">
    <property type="entry name" value="G3P_acyltransf"/>
    <property type="match status" value="1"/>
</dbReference>
<evidence type="ECO:0000256" key="7">
    <source>
        <dbReference type="ARBA" id="ARBA00023136"/>
    </source>
</evidence>
<evidence type="ECO:0000256" key="9">
    <source>
        <dbReference type="ARBA" id="ARBA00023264"/>
    </source>
</evidence>
<feature type="transmembrane region" description="Helical" evidence="10">
    <location>
        <begin position="115"/>
        <end position="139"/>
    </location>
</feature>
<dbReference type="GO" id="GO:0005886">
    <property type="term" value="C:plasma membrane"/>
    <property type="evidence" value="ECO:0007669"/>
    <property type="project" value="InterPro"/>
</dbReference>
<keyword evidence="7 10" id="KW-0472">Membrane</keyword>
<name>A0A3B0W9X7_9ZZZZ</name>
<feature type="transmembrane region" description="Helical" evidence="10">
    <location>
        <begin position="159"/>
        <end position="183"/>
    </location>
</feature>
<keyword evidence="3 11" id="KW-0808">Transferase</keyword>
<sequence length="203" mass="21662">MDSYLNSILFAIPACLLAYLIGSISTAIITCKIMGIEDPRKTGSNNPGATNVLRHGGKKAAIITLIGDALKGLIPVLVAIQLQADILTVSLVGLFALLGHVFPVYYGFKGGKGVATYYGVILAMNWMVGLIALAIWLSTAAALKISSLAALISIFSVPIILWHFSQSVELAGVVALMSVLVFWRHKKNIQALLQGTEARISKR</sequence>
<evidence type="ECO:0000256" key="8">
    <source>
        <dbReference type="ARBA" id="ARBA00023209"/>
    </source>
</evidence>
<evidence type="ECO:0000256" key="2">
    <source>
        <dbReference type="ARBA" id="ARBA00022516"/>
    </source>
</evidence>
<evidence type="ECO:0000256" key="1">
    <source>
        <dbReference type="ARBA" id="ARBA00022475"/>
    </source>
</evidence>
<keyword evidence="11" id="KW-0012">Acyltransferase</keyword>
<gene>
    <name evidence="11" type="ORF">MNBD_GAMMA06-1370</name>
</gene>
<dbReference type="AlphaFoldDB" id="A0A3B0W9X7"/>
<dbReference type="HAMAP" id="MF_01043">
    <property type="entry name" value="PlsY"/>
    <property type="match status" value="1"/>
</dbReference>
<keyword evidence="8" id="KW-0594">Phospholipid biosynthesis</keyword>
<dbReference type="GO" id="GO:0043772">
    <property type="term" value="F:acyl-phosphate glycerol-3-phosphate acyltransferase activity"/>
    <property type="evidence" value="ECO:0007669"/>
    <property type="project" value="InterPro"/>
</dbReference>
<dbReference type="Pfam" id="PF02660">
    <property type="entry name" value="G3P_acyltransf"/>
    <property type="match status" value="1"/>
</dbReference>
<evidence type="ECO:0000256" key="3">
    <source>
        <dbReference type="ARBA" id="ARBA00022679"/>
    </source>
</evidence>
<accession>A0A3B0W9X7</accession>
<dbReference type="InterPro" id="IPR003811">
    <property type="entry name" value="G3P_acylTferase_PlsY"/>
</dbReference>
<dbReference type="GO" id="GO:0008654">
    <property type="term" value="P:phospholipid biosynthetic process"/>
    <property type="evidence" value="ECO:0007669"/>
    <property type="project" value="UniProtKB-KW"/>
</dbReference>
<feature type="transmembrane region" description="Helical" evidence="10">
    <location>
        <begin position="60"/>
        <end position="80"/>
    </location>
</feature>
<evidence type="ECO:0000256" key="6">
    <source>
        <dbReference type="ARBA" id="ARBA00023098"/>
    </source>
</evidence>
<dbReference type="EMBL" id="UOFD01000039">
    <property type="protein sequence ID" value="VAW52081.1"/>
    <property type="molecule type" value="Genomic_DNA"/>
</dbReference>
<keyword evidence="1" id="KW-1003">Cell membrane</keyword>
<evidence type="ECO:0000256" key="10">
    <source>
        <dbReference type="SAM" id="Phobius"/>
    </source>
</evidence>